<name>A0A9P3G5N2_9APHY</name>
<dbReference type="InterPro" id="IPR029044">
    <property type="entry name" value="Nucleotide-diphossugar_trans"/>
</dbReference>
<dbReference type="Proteomes" id="UP000703269">
    <property type="component" value="Unassembled WGS sequence"/>
</dbReference>
<dbReference type="OrthoDB" id="1684102at2759"/>
<dbReference type="SUPFAM" id="SSF53448">
    <property type="entry name" value="Nucleotide-diphospho-sugar transferases"/>
    <property type="match status" value="1"/>
</dbReference>
<dbReference type="InterPro" id="IPR008979">
    <property type="entry name" value="Galactose-bd-like_sf"/>
</dbReference>
<dbReference type="AlphaFoldDB" id="A0A9P3G5N2"/>
<proteinExistence type="predicted"/>
<sequence>MHSEFVRRLAVWLVAALIAWGASLWASGELEGNLRGLRLRVLQYVSFEPVRPSRRVGLLGDIVPVAAEADVTAVVLNWSRFPNVLKIASTLCSPSLDGLIAEVFIWNNSPTPISYNDFVGTGCPQSKLRIHNSSANVYFQARFLGCAQATTQYCFIQDDDYLVVPEVVHALRARIHDVPRPHTIHLLPPHEHLTSTLREIRVAGLAPIHTSFAWLGHGAMLHRSEAADFMDLMRSLNASDAELKMADNYYTILSNRPPEIWFDQGVELGGGQPFTVGEAGEDRNNRHILRATEYLTALRRDSGAQYLPYVSRDPEPAETSVARAACRGARCLLETNIALLPGDLEHICTAPSDMLEMAKRNRARLNDDAAQLYLHHPPSHAVDDRAETFFQSFNHAAAGDYLIIDTLRPGEFSSLRMVALVDSGHQAILKASELETSVDGLTWYPRAQSVACTTRQRTKLQRCSFDFFPIPPSDTQVSAPRANDRWRFVRLRLREDQYIPWKIYEIFLEFV</sequence>
<reference evidence="1 2" key="1">
    <citation type="submission" date="2021-08" db="EMBL/GenBank/DDBJ databases">
        <title>Draft Genome Sequence of Phanerochaete sordida strain YK-624.</title>
        <authorList>
            <person name="Mori T."/>
            <person name="Dohra H."/>
            <person name="Suzuki T."/>
            <person name="Kawagishi H."/>
            <person name="Hirai H."/>
        </authorList>
    </citation>
    <scope>NUCLEOTIDE SEQUENCE [LARGE SCALE GENOMIC DNA]</scope>
    <source>
        <strain evidence="1 2">YK-624</strain>
    </source>
</reference>
<evidence type="ECO:0000313" key="2">
    <source>
        <dbReference type="Proteomes" id="UP000703269"/>
    </source>
</evidence>
<comment type="caution">
    <text evidence="1">The sequence shown here is derived from an EMBL/GenBank/DDBJ whole genome shotgun (WGS) entry which is preliminary data.</text>
</comment>
<dbReference type="Gene3D" id="2.60.120.260">
    <property type="entry name" value="Galactose-binding domain-like"/>
    <property type="match status" value="1"/>
</dbReference>
<protein>
    <submittedName>
        <fullName evidence="1">Uncharacterized protein</fullName>
    </submittedName>
</protein>
<evidence type="ECO:0000313" key="1">
    <source>
        <dbReference type="EMBL" id="GJE89677.1"/>
    </source>
</evidence>
<dbReference type="EMBL" id="BPQB01000013">
    <property type="protein sequence ID" value="GJE89677.1"/>
    <property type="molecule type" value="Genomic_DNA"/>
</dbReference>
<organism evidence="1 2">
    <name type="scientific">Phanerochaete sordida</name>
    <dbReference type="NCBI Taxonomy" id="48140"/>
    <lineage>
        <taxon>Eukaryota</taxon>
        <taxon>Fungi</taxon>
        <taxon>Dikarya</taxon>
        <taxon>Basidiomycota</taxon>
        <taxon>Agaricomycotina</taxon>
        <taxon>Agaricomycetes</taxon>
        <taxon>Polyporales</taxon>
        <taxon>Phanerochaetaceae</taxon>
        <taxon>Phanerochaete</taxon>
    </lineage>
</organism>
<dbReference type="SUPFAM" id="SSF49785">
    <property type="entry name" value="Galactose-binding domain-like"/>
    <property type="match status" value="1"/>
</dbReference>
<keyword evidence="2" id="KW-1185">Reference proteome</keyword>
<dbReference type="Gene3D" id="3.90.550.10">
    <property type="entry name" value="Spore Coat Polysaccharide Biosynthesis Protein SpsA, Chain A"/>
    <property type="match status" value="1"/>
</dbReference>
<accession>A0A9P3G5N2</accession>
<gene>
    <name evidence="1" type="ORF">PsYK624_057830</name>
</gene>